<sequence length="225" mass="24536">MAAPRGLQGQINQIASRPTDPNIDKRLDEIRQAEAIYSARIGGLLEEFLNDLVGLGRKGPHVTAELDMHARNHIYALLRTIRSAREASAAQLQLVLANISHSPQMEDLIKEMKKQLVRDEQVANPRRLALLGAISSTKGLPGQTTSHPVDAATGATLERDAAGGPTALIAQMIGSRANGVPPHIRTSKPPPAPPPPRNAADDAYFAGLYDGGRRRRRTRRHTRRR</sequence>
<name>A0A6C0F308_9ZZZZ</name>
<proteinExistence type="predicted"/>
<dbReference type="AlphaFoldDB" id="A0A6C0F308"/>
<dbReference type="EMBL" id="MN739021">
    <property type="protein sequence ID" value="QHT35472.1"/>
    <property type="molecule type" value="Genomic_DNA"/>
</dbReference>
<feature type="region of interest" description="Disordered" evidence="1">
    <location>
        <begin position="177"/>
        <end position="225"/>
    </location>
</feature>
<organism evidence="2">
    <name type="scientific">viral metagenome</name>
    <dbReference type="NCBI Taxonomy" id="1070528"/>
    <lineage>
        <taxon>unclassified sequences</taxon>
        <taxon>metagenomes</taxon>
        <taxon>organismal metagenomes</taxon>
    </lineage>
</organism>
<accession>A0A6C0F308</accession>
<protein>
    <submittedName>
        <fullName evidence="2">Uncharacterized protein</fullName>
    </submittedName>
</protein>
<reference evidence="2" key="1">
    <citation type="journal article" date="2020" name="Nature">
        <title>Giant virus diversity and host interactions through global metagenomics.</title>
        <authorList>
            <person name="Schulz F."/>
            <person name="Roux S."/>
            <person name="Paez-Espino D."/>
            <person name="Jungbluth S."/>
            <person name="Walsh D.A."/>
            <person name="Denef V.J."/>
            <person name="McMahon K.D."/>
            <person name="Konstantinidis K.T."/>
            <person name="Eloe-Fadrosh E.A."/>
            <person name="Kyrpides N.C."/>
            <person name="Woyke T."/>
        </authorList>
    </citation>
    <scope>NUCLEOTIDE SEQUENCE</scope>
    <source>
        <strain evidence="2">GVMAG-M-3300009180-45</strain>
    </source>
</reference>
<evidence type="ECO:0000256" key="1">
    <source>
        <dbReference type="SAM" id="MobiDB-lite"/>
    </source>
</evidence>
<feature type="compositionally biased region" description="Pro residues" evidence="1">
    <location>
        <begin position="188"/>
        <end position="197"/>
    </location>
</feature>
<feature type="compositionally biased region" description="Basic residues" evidence="1">
    <location>
        <begin position="213"/>
        <end position="225"/>
    </location>
</feature>
<evidence type="ECO:0000313" key="2">
    <source>
        <dbReference type="EMBL" id="QHT35472.1"/>
    </source>
</evidence>
<feature type="region of interest" description="Disordered" evidence="1">
    <location>
        <begin position="1"/>
        <end position="22"/>
    </location>
</feature>